<gene>
    <name evidence="1" type="ORF">TBRA_LOCUS15790</name>
</gene>
<proteinExistence type="predicted"/>
<keyword evidence="2" id="KW-1185">Reference proteome</keyword>
<evidence type="ECO:0000313" key="1">
    <source>
        <dbReference type="EMBL" id="CAB0044202.1"/>
    </source>
</evidence>
<name>A0A6H5J471_9HYME</name>
<organism evidence="1 2">
    <name type="scientific">Trichogramma brassicae</name>
    <dbReference type="NCBI Taxonomy" id="86971"/>
    <lineage>
        <taxon>Eukaryota</taxon>
        <taxon>Metazoa</taxon>
        <taxon>Ecdysozoa</taxon>
        <taxon>Arthropoda</taxon>
        <taxon>Hexapoda</taxon>
        <taxon>Insecta</taxon>
        <taxon>Pterygota</taxon>
        <taxon>Neoptera</taxon>
        <taxon>Endopterygota</taxon>
        <taxon>Hymenoptera</taxon>
        <taxon>Apocrita</taxon>
        <taxon>Proctotrupomorpha</taxon>
        <taxon>Chalcidoidea</taxon>
        <taxon>Trichogrammatidae</taxon>
        <taxon>Trichogramma</taxon>
    </lineage>
</organism>
<evidence type="ECO:0000313" key="2">
    <source>
        <dbReference type="Proteomes" id="UP000479190"/>
    </source>
</evidence>
<accession>A0A6H5J471</accession>
<reference evidence="1 2" key="1">
    <citation type="submission" date="2020-02" db="EMBL/GenBank/DDBJ databases">
        <authorList>
            <person name="Ferguson B K."/>
        </authorList>
    </citation>
    <scope>NUCLEOTIDE SEQUENCE [LARGE SCALE GENOMIC DNA]</scope>
</reference>
<dbReference type="AlphaFoldDB" id="A0A6H5J471"/>
<dbReference type="Proteomes" id="UP000479190">
    <property type="component" value="Unassembled WGS sequence"/>
</dbReference>
<sequence length="336" mass="37264">MESQIARGKTNLADSRCAHYGRRTWSIIYASTVIQRRAGCGTIDLAFELFAEGRRPRQRGSVAQPEQHDLSASRSSISVAVLEKSIAEPLSRAEVVRDVRRYSGHIVPVKKCRLHANSLKEEIRADAFQGARIPDGPCATCSARLQSESSLGLRKNYPLEPSEYWWQLEEQLSRSSTASTRSSGICWRRCHLSRTAADGGEKDEGITSTDMKAASSGSLMCVSPASATSVQPQRFYLVVRTMTTGANRFPKIVSIAVELLAERLLELPPVLGRLERIVYVVQETIQIAERDARAGRARPVWYSRALNVLKRVQHDLLLQTVGVQTGTSSPDIMVRE</sequence>
<protein>
    <submittedName>
        <fullName evidence="1">Uncharacterized protein</fullName>
    </submittedName>
</protein>
<dbReference type="EMBL" id="CADCXV010001411">
    <property type="protein sequence ID" value="CAB0044202.1"/>
    <property type="molecule type" value="Genomic_DNA"/>
</dbReference>